<dbReference type="PANTHER" id="PTHR43568">
    <property type="entry name" value="P PROTEIN"/>
    <property type="match status" value="1"/>
</dbReference>
<evidence type="ECO:0000256" key="1">
    <source>
        <dbReference type="ARBA" id="ARBA00004651"/>
    </source>
</evidence>
<evidence type="ECO:0000313" key="10">
    <source>
        <dbReference type="EMBL" id="GAI87067.1"/>
    </source>
</evidence>
<feature type="transmembrane region" description="Helical" evidence="8">
    <location>
        <begin position="268"/>
        <end position="287"/>
    </location>
</feature>
<evidence type="ECO:0000256" key="4">
    <source>
        <dbReference type="ARBA" id="ARBA00022475"/>
    </source>
</evidence>
<dbReference type="Pfam" id="PF03600">
    <property type="entry name" value="CitMHS"/>
    <property type="match status" value="1"/>
</dbReference>
<evidence type="ECO:0000256" key="3">
    <source>
        <dbReference type="ARBA" id="ARBA00022448"/>
    </source>
</evidence>
<dbReference type="EMBL" id="BARW01010088">
    <property type="protein sequence ID" value="GAI87067.1"/>
    <property type="molecule type" value="Genomic_DNA"/>
</dbReference>
<evidence type="ECO:0000256" key="6">
    <source>
        <dbReference type="ARBA" id="ARBA00022989"/>
    </source>
</evidence>
<feature type="transmembrane region" description="Helical" evidence="8">
    <location>
        <begin position="148"/>
        <end position="170"/>
    </location>
</feature>
<keyword evidence="7 8" id="KW-0472">Membrane</keyword>
<gene>
    <name evidence="10" type="ORF">S12H4_20028</name>
</gene>
<dbReference type="PANTHER" id="PTHR43568:SF1">
    <property type="entry name" value="P PROTEIN"/>
    <property type="match status" value="1"/>
</dbReference>
<dbReference type="InterPro" id="IPR000802">
    <property type="entry name" value="Arsenical_pump_ArsB"/>
</dbReference>
<organism evidence="10">
    <name type="scientific">marine sediment metagenome</name>
    <dbReference type="NCBI Taxonomy" id="412755"/>
    <lineage>
        <taxon>unclassified sequences</taxon>
        <taxon>metagenomes</taxon>
        <taxon>ecological metagenomes</taxon>
    </lineage>
</organism>
<feature type="transmembrane region" description="Helical" evidence="8">
    <location>
        <begin position="40"/>
        <end position="63"/>
    </location>
</feature>
<name>X1S212_9ZZZZ</name>
<comment type="similarity">
    <text evidence="2">Belongs to the CitM (TC 2.A.11) transporter family.</text>
</comment>
<protein>
    <recommendedName>
        <fullName evidence="9">Citrate transporter-like domain-containing protein</fullName>
    </recommendedName>
</protein>
<dbReference type="AlphaFoldDB" id="X1S212"/>
<dbReference type="GO" id="GO:0005886">
    <property type="term" value="C:plasma membrane"/>
    <property type="evidence" value="ECO:0007669"/>
    <property type="project" value="UniProtKB-SubCell"/>
</dbReference>
<evidence type="ECO:0000256" key="8">
    <source>
        <dbReference type="SAM" id="Phobius"/>
    </source>
</evidence>
<sequence length="288" mass="31441">PVPLVLSEIFASNIGGTATLIGDPPNIIIGSAAHLSFMDFIINLAPFALILLILLPFFVRLFYKKEMSQNVKEAWGKVEKFDEKKAIEDPILLKKSLMVFLLTISVFIFHHNLGLEAATVALAGATLLLLVSNIDPAETFLEVEWSTLFFFIGLFVVIAGVEKVGIIQWLSNKIIALTKGNLTLTTLAVLWVSGITCSFINNISYTISMVPVIHNIGAVTSFNLNPVWWALSLGACLGGNGTFIAAAANLVGVNILKRQGRIITFKDFFRIGLPIMLISIVLSSVYLF</sequence>
<keyword evidence="5 8" id="KW-0812">Transmembrane</keyword>
<evidence type="ECO:0000256" key="2">
    <source>
        <dbReference type="ARBA" id="ARBA00009843"/>
    </source>
</evidence>
<dbReference type="PRINTS" id="PR00758">
    <property type="entry name" value="ARSENICPUMP"/>
</dbReference>
<feature type="transmembrane region" description="Helical" evidence="8">
    <location>
        <begin position="182"/>
        <end position="207"/>
    </location>
</feature>
<evidence type="ECO:0000256" key="7">
    <source>
        <dbReference type="ARBA" id="ARBA00023136"/>
    </source>
</evidence>
<keyword evidence="4" id="KW-1003">Cell membrane</keyword>
<accession>X1S212</accession>
<dbReference type="GO" id="GO:0015105">
    <property type="term" value="F:arsenite transmembrane transporter activity"/>
    <property type="evidence" value="ECO:0007669"/>
    <property type="project" value="InterPro"/>
</dbReference>
<evidence type="ECO:0000259" key="9">
    <source>
        <dbReference type="Pfam" id="PF03600"/>
    </source>
</evidence>
<feature type="domain" description="Citrate transporter-like" evidence="9">
    <location>
        <begin position="1"/>
        <end position="234"/>
    </location>
</feature>
<feature type="non-terminal residue" evidence="10">
    <location>
        <position position="1"/>
    </location>
</feature>
<proteinExistence type="inferred from homology"/>
<keyword evidence="3" id="KW-0813">Transport</keyword>
<feature type="transmembrane region" description="Helical" evidence="8">
    <location>
        <begin position="227"/>
        <end position="256"/>
    </location>
</feature>
<comment type="caution">
    <text evidence="10">The sequence shown here is derived from an EMBL/GenBank/DDBJ whole genome shotgun (WGS) entry which is preliminary data.</text>
</comment>
<dbReference type="InterPro" id="IPR051475">
    <property type="entry name" value="Diverse_Ion_Transporter"/>
</dbReference>
<feature type="transmembrane region" description="Helical" evidence="8">
    <location>
        <begin position="99"/>
        <end position="128"/>
    </location>
</feature>
<reference evidence="10" key="1">
    <citation type="journal article" date="2014" name="Front. Microbiol.">
        <title>High frequency of phylogenetically diverse reductive dehalogenase-homologous genes in deep subseafloor sedimentary metagenomes.</title>
        <authorList>
            <person name="Kawai M."/>
            <person name="Futagami T."/>
            <person name="Toyoda A."/>
            <person name="Takaki Y."/>
            <person name="Nishi S."/>
            <person name="Hori S."/>
            <person name="Arai W."/>
            <person name="Tsubouchi T."/>
            <person name="Morono Y."/>
            <person name="Uchiyama I."/>
            <person name="Ito T."/>
            <person name="Fujiyama A."/>
            <person name="Inagaki F."/>
            <person name="Takami H."/>
        </authorList>
    </citation>
    <scope>NUCLEOTIDE SEQUENCE</scope>
    <source>
        <strain evidence="10">Expedition CK06-06</strain>
    </source>
</reference>
<evidence type="ECO:0000256" key="5">
    <source>
        <dbReference type="ARBA" id="ARBA00022692"/>
    </source>
</evidence>
<feature type="non-terminal residue" evidence="10">
    <location>
        <position position="288"/>
    </location>
</feature>
<dbReference type="InterPro" id="IPR004680">
    <property type="entry name" value="Cit_transptr-like_dom"/>
</dbReference>
<keyword evidence="6 8" id="KW-1133">Transmembrane helix</keyword>
<comment type="subcellular location">
    <subcellularLocation>
        <location evidence="1">Cell membrane</location>
        <topology evidence="1">Multi-pass membrane protein</topology>
    </subcellularLocation>
</comment>